<reference evidence="2" key="2">
    <citation type="submission" date="2025-08" db="UniProtKB">
        <authorList>
            <consortium name="RefSeq"/>
        </authorList>
    </citation>
    <scope>IDENTIFICATION</scope>
    <source>
        <tissue evidence="2">Leaf</tissue>
    </source>
</reference>
<protein>
    <submittedName>
        <fullName evidence="2">Uncharacterized protein LOC142176653</fullName>
    </submittedName>
</protein>
<name>A0AC58TUG6_TOBAC</name>
<dbReference type="Proteomes" id="UP000790787">
    <property type="component" value="Chromosome 3"/>
</dbReference>
<dbReference type="RefSeq" id="XP_075100850.1">
    <property type="nucleotide sequence ID" value="XM_075244749.1"/>
</dbReference>
<evidence type="ECO:0000313" key="1">
    <source>
        <dbReference type="Proteomes" id="UP000790787"/>
    </source>
</evidence>
<proteinExistence type="predicted"/>
<reference evidence="1" key="1">
    <citation type="journal article" date="2014" name="Nat. Commun.">
        <title>The tobacco genome sequence and its comparison with those of tomato and potato.</title>
        <authorList>
            <person name="Sierro N."/>
            <person name="Battey J.N."/>
            <person name="Ouadi S."/>
            <person name="Bakaher N."/>
            <person name="Bovet L."/>
            <person name="Willig A."/>
            <person name="Goepfert S."/>
            <person name="Peitsch M.C."/>
            <person name="Ivanov N.V."/>
        </authorList>
    </citation>
    <scope>NUCLEOTIDE SEQUENCE [LARGE SCALE GENOMIC DNA]</scope>
</reference>
<gene>
    <name evidence="2" type="primary">LOC142176653</name>
</gene>
<sequence>MADFSPSLVPEVEKELLLKSGTSSGVWTLFTDSATNVRGSELSIVLKPPTGGIIRQSIKTARLTNNKAEYEAMIAGLELAKSLGADIVEAKCDSLLVVNQINGSYKVREDRMQRYLDKIQVTLRRFKEWTLVHVPREQNSEADALANLGSSVEEDDLLPRAVI</sequence>
<organism evidence="1 2">
    <name type="scientific">Nicotiana tabacum</name>
    <name type="common">Common tobacco</name>
    <dbReference type="NCBI Taxonomy" id="4097"/>
    <lineage>
        <taxon>Eukaryota</taxon>
        <taxon>Viridiplantae</taxon>
        <taxon>Streptophyta</taxon>
        <taxon>Embryophyta</taxon>
        <taxon>Tracheophyta</taxon>
        <taxon>Spermatophyta</taxon>
        <taxon>Magnoliopsida</taxon>
        <taxon>eudicotyledons</taxon>
        <taxon>Gunneridae</taxon>
        <taxon>Pentapetalae</taxon>
        <taxon>asterids</taxon>
        <taxon>lamiids</taxon>
        <taxon>Solanales</taxon>
        <taxon>Solanaceae</taxon>
        <taxon>Nicotianoideae</taxon>
        <taxon>Nicotianeae</taxon>
        <taxon>Nicotiana</taxon>
    </lineage>
</organism>
<evidence type="ECO:0000313" key="2">
    <source>
        <dbReference type="RefSeq" id="XP_075100850.1"/>
    </source>
</evidence>
<accession>A0AC58TUG6</accession>
<keyword evidence="1" id="KW-1185">Reference proteome</keyword>